<evidence type="ECO:0000313" key="2">
    <source>
        <dbReference type="Proteomes" id="UP000559653"/>
    </source>
</evidence>
<accession>A0AC60VYP3</accession>
<protein>
    <submittedName>
        <fullName evidence="1">Uncharacterized protein</fullName>
    </submittedName>
</protein>
<gene>
    <name evidence="1" type="ORF">H2B03_04590</name>
</gene>
<dbReference type="Proteomes" id="UP000559653">
    <property type="component" value="Unassembled WGS sequence"/>
</dbReference>
<sequence length="161" mass="19112">MSSFDIKWKGNFYGIYWAYEKDRLVVSTVFEDKEEAHQLAKEVENWSDKFTRMTLIEKNNDEYALCCYQDPQISKSEKNLGLYRSGMRQAGGYERAKPMIEERSPLLQIAYAADVRSINTYEQVSRLVPIKKCRIIKEADLKKQEYFFERTAHKKNLEEDR</sequence>
<organism evidence="1 2">
    <name type="scientific">Candidatus Nitrosomaritimum aestuariumsis</name>
    <dbReference type="NCBI Taxonomy" id="3342354"/>
    <lineage>
        <taxon>Archaea</taxon>
        <taxon>Nitrososphaerota</taxon>
        <taxon>Nitrososphaeria</taxon>
        <taxon>Nitrosopumilales</taxon>
        <taxon>Nitrosopumilaceae</taxon>
        <taxon>Candidatus Nitrosomaritimum</taxon>
    </lineage>
</organism>
<comment type="caution">
    <text evidence="1">The sequence shown here is derived from an EMBL/GenBank/DDBJ whole genome shotgun (WGS) entry which is preliminary data.</text>
</comment>
<reference evidence="1 2" key="1">
    <citation type="journal article" date="2020" name="Appl. Environ. Microbiol.">
        <title>Genomic Characteristics of a Novel Species of Ammonia-Oxidizing Archaea from the Jiulong River Estuary.</title>
        <authorList>
            <person name="Zou D."/>
            <person name="Wan R."/>
            <person name="Han L."/>
            <person name="Xu M.N."/>
            <person name="Liu Y."/>
            <person name="Liu H."/>
            <person name="Kao S.J."/>
            <person name="Li M."/>
        </authorList>
    </citation>
    <scope>NUCLEOTIDE SEQUENCE [LARGE SCALE GENOMIC DNA]</scope>
    <source>
        <strain evidence="1">W1bin1</strain>
    </source>
</reference>
<evidence type="ECO:0000313" key="1">
    <source>
        <dbReference type="EMBL" id="MBA4452435.1"/>
    </source>
</evidence>
<proteinExistence type="predicted"/>
<dbReference type="EMBL" id="JACEMZ010000023">
    <property type="protein sequence ID" value="MBA4452435.1"/>
    <property type="molecule type" value="Genomic_DNA"/>
</dbReference>
<name>A0AC60VYP3_9ARCH</name>